<gene>
    <name evidence="3" type="ORF">BDZ94DRAFT_1316657</name>
</gene>
<evidence type="ECO:0000256" key="1">
    <source>
        <dbReference type="SAM" id="Phobius"/>
    </source>
</evidence>
<proteinExistence type="predicted"/>
<feature type="transmembrane region" description="Helical" evidence="1">
    <location>
        <begin position="244"/>
        <end position="268"/>
    </location>
</feature>
<protein>
    <recommendedName>
        <fullName evidence="5">G protein-coupled receptor</fullName>
    </recommendedName>
</protein>
<feature type="transmembrane region" description="Helical" evidence="1">
    <location>
        <begin position="204"/>
        <end position="224"/>
    </location>
</feature>
<evidence type="ECO:0000256" key="2">
    <source>
        <dbReference type="SAM" id="SignalP"/>
    </source>
</evidence>
<evidence type="ECO:0000313" key="4">
    <source>
        <dbReference type="Proteomes" id="UP000807353"/>
    </source>
</evidence>
<feature type="chain" id="PRO_5040269810" description="G protein-coupled receptor" evidence="2">
    <location>
        <begin position="19"/>
        <end position="364"/>
    </location>
</feature>
<sequence>MLTLTVLMFQYLVPANTSSPSQDISDYDLRPVLGENLFHLVITTSTSTLIYGIFVILYTHAAVTHIKRKRSSRSHVWMFITCTITFILATADEVTELVSLRTFIHSALVEYPGMTLAERSLYVNTLMKRFNIILNWLDDFSIIIGDCIVVWRAFVLLRGKWWLVAFPSLLLFGSSGSLMASLILTRINNNPYELRTANSLFGAGLGLSLAANVVATALIGYKYWGHRRTVAALRRKRETQSEKVLALLVESGVLFCLPQATNFAMGFFPRNSIMGSTGNYVQTLLATAYYRFSAMYPTVVIALVNSQRTFDHMCLMNSSLPTISSGVSPSHVATIRFADSDLTSGAGIMMITQEDNKSISPQEV</sequence>
<evidence type="ECO:0000313" key="3">
    <source>
        <dbReference type="EMBL" id="KAF9469480.1"/>
    </source>
</evidence>
<organism evidence="3 4">
    <name type="scientific">Collybia nuda</name>
    <dbReference type="NCBI Taxonomy" id="64659"/>
    <lineage>
        <taxon>Eukaryota</taxon>
        <taxon>Fungi</taxon>
        <taxon>Dikarya</taxon>
        <taxon>Basidiomycota</taxon>
        <taxon>Agaricomycotina</taxon>
        <taxon>Agaricomycetes</taxon>
        <taxon>Agaricomycetidae</taxon>
        <taxon>Agaricales</taxon>
        <taxon>Tricholomatineae</taxon>
        <taxon>Clitocybaceae</taxon>
        <taxon>Collybia</taxon>
    </lineage>
</organism>
<dbReference type="Proteomes" id="UP000807353">
    <property type="component" value="Unassembled WGS sequence"/>
</dbReference>
<feature type="transmembrane region" description="Helical" evidence="1">
    <location>
        <begin position="133"/>
        <end position="154"/>
    </location>
</feature>
<dbReference type="EMBL" id="MU150229">
    <property type="protein sequence ID" value="KAF9469480.1"/>
    <property type="molecule type" value="Genomic_DNA"/>
</dbReference>
<accession>A0A9P6CPR1</accession>
<keyword evidence="1" id="KW-1133">Transmembrane helix</keyword>
<dbReference type="AlphaFoldDB" id="A0A9P6CPR1"/>
<name>A0A9P6CPR1_9AGAR</name>
<feature type="transmembrane region" description="Helical" evidence="1">
    <location>
        <begin position="75"/>
        <end position="91"/>
    </location>
</feature>
<dbReference type="OrthoDB" id="2744793at2759"/>
<feature type="transmembrane region" description="Helical" evidence="1">
    <location>
        <begin position="288"/>
        <end position="306"/>
    </location>
</feature>
<feature type="transmembrane region" description="Helical" evidence="1">
    <location>
        <begin position="37"/>
        <end position="63"/>
    </location>
</feature>
<evidence type="ECO:0008006" key="5">
    <source>
        <dbReference type="Google" id="ProtNLM"/>
    </source>
</evidence>
<keyword evidence="2" id="KW-0732">Signal</keyword>
<feature type="signal peptide" evidence="2">
    <location>
        <begin position="1"/>
        <end position="18"/>
    </location>
</feature>
<comment type="caution">
    <text evidence="3">The sequence shown here is derived from an EMBL/GenBank/DDBJ whole genome shotgun (WGS) entry which is preliminary data.</text>
</comment>
<feature type="transmembrane region" description="Helical" evidence="1">
    <location>
        <begin position="161"/>
        <end position="184"/>
    </location>
</feature>
<reference evidence="3" key="1">
    <citation type="submission" date="2020-11" db="EMBL/GenBank/DDBJ databases">
        <authorList>
            <consortium name="DOE Joint Genome Institute"/>
            <person name="Ahrendt S."/>
            <person name="Riley R."/>
            <person name="Andreopoulos W."/>
            <person name="Labutti K."/>
            <person name="Pangilinan J."/>
            <person name="Ruiz-Duenas F.J."/>
            <person name="Barrasa J.M."/>
            <person name="Sanchez-Garcia M."/>
            <person name="Camarero S."/>
            <person name="Miyauchi S."/>
            <person name="Serrano A."/>
            <person name="Linde D."/>
            <person name="Babiker R."/>
            <person name="Drula E."/>
            <person name="Ayuso-Fernandez I."/>
            <person name="Pacheco R."/>
            <person name="Padilla G."/>
            <person name="Ferreira P."/>
            <person name="Barriuso J."/>
            <person name="Kellner H."/>
            <person name="Castanera R."/>
            <person name="Alfaro M."/>
            <person name="Ramirez L."/>
            <person name="Pisabarro A.G."/>
            <person name="Kuo A."/>
            <person name="Tritt A."/>
            <person name="Lipzen A."/>
            <person name="He G."/>
            <person name="Yan M."/>
            <person name="Ng V."/>
            <person name="Cullen D."/>
            <person name="Martin F."/>
            <person name="Rosso M.-N."/>
            <person name="Henrissat B."/>
            <person name="Hibbett D."/>
            <person name="Martinez A.T."/>
            <person name="Grigoriev I.V."/>
        </authorList>
    </citation>
    <scope>NUCLEOTIDE SEQUENCE</scope>
    <source>
        <strain evidence="3">CBS 247.69</strain>
    </source>
</reference>
<keyword evidence="4" id="KW-1185">Reference proteome</keyword>
<keyword evidence="1" id="KW-0472">Membrane</keyword>
<keyword evidence="1" id="KW-0812">Transmembrane</keyword>